<name>A0ACC7MU94_9PSED</name>
<evidence type="ECO:0000313" key="2">
    <source>
        <dbReference type="Proteomes" id="UP001622950"/>
    </source>
</evidence>
<keyword evidence="2" id="KW-1185">Reference proteome</keyword>
<reference evidence="1" key="1">
    <citation type="submission" date="2024-11" db="EMBL/GenBank/DDBJ databases">
        <authorList>
            <person name="Lucas J.A."/>
        </authorList>
    </citation>
    <scope>NUCLEOTIDE SEQUENCE</scope>
    <source>
        <strain evidence="1">Z 8.8</strain>
    </source>
</reference>
<dbReference type="EMBL" id="JBJHQE010000003">
    <property type="protein sequence ID" value="MFK9079820.1"/>
    <property type="molecule type" value="Genomic_DNA"/>
</dbReference>
<keyword evidence="1" id="KW-0503">Monooxygenase</keyword>
<gene>
    <name evidence="1" type="ORF">ACJEBM_03915</name>
</gene>
<evidence type="ECO:0000313" key="1">
    <source>
        <dbReference type="EMBL" id="MFK9079820.1"/>
    </source>
</evidence>
<dbReference type="Proteomes" id="UP001622950">
    <property type="component" value="Unassembled WGS sequence"/>
</dbReference>
<protein>
    <submittedName>
        <fullName evidence="1">Antibiotic biosynthesis monooxygenase family protein</fullName>
        <ecNumber evidence="1">1.14.-.-</ecNumber>
    </submittedName>
</protein>
<sequence>MIAVIFEAWPREEQYQRYLDLAAELKPLLAELDGFICVERFQSLSEPGKVLSLSFWRDEEAIQRWRGLELHRAAQLAGRQQVFNDYHLRIAHVVRDYSLDDRAQAPSDSRQAHERTA</sequence>
<proteinExistence type="predicted"/>
<dbReference type="EC" id="1.14.-.-" evidence="1"/>
<keyword evidence="1" id="KW-0560">Oxidoreductase</keyword>
<accession>A0ACC7MU94</accession>
<comment type="caution">
    <text evidence="1">The sequence shown here is derived from an EMBL/GenBank/DDBJ whole genome shotgun (WGS) entry which is preliminary data.</text>
</comment>
<organism evidence="1 2">
    <name type="scientific">Pseudomonas neuropathica</name>
    <dbReference type="NCBI Taxonomy" id="2730425"/>
    <lineage>
        <taxon>Bacteria</taxon>
        <taxon>Pseudomonadati</taxon>
        <taxon>Pseudomonadota</taxon>
        <taxon>Gammaproteobacteria</taxon>
        <taxon>Pseudomonadales</taxon>
        <taxon>Pseudomonadaceae</taxon>
        <taxon>Pseudomonas</taxon>
    </lineage>
</organism>